<evidence type="ECO:0000313" key="3">
    <source>
        <dbReference type="EMBL" id="OAA32103.1"/>
    </source>
</evidence>
<dbReference type="STRING" id="1081109.A0A166U617"/>
<dbReference type="InterPro" id="IPR050730">
    <property type="entry name" value="UBX_domain-protein"/>
</dbReference>
<dbReference type="CDD" id="cd14273">
    <property type="entry name" value="UBA_TAP-C_like"/>
    <property type="match status" value="1"/>
</dbReference>
<dbReference type="InterPro" id="IPR029071">
    <property type="entry name" value="Ubiquitin-like_domsf"/>
</dbReference>
<dbReference type="GO" id="GO:0043130">
    <property type="term" value="F:ubiquitin binding"/>
    <property type="evidence" value="ECO:0007669"/>
    <property type="project" value="TreeGrafter"/>
</dbReference>
<organism evidence="3 4">
    <name type="scientific">Moelleriella libera RCEF 2490</name>
    <dbReference type="NCBI Taxonomy" id="1081109"/>
    <lineage>
        <taxon>Eukaryota</taxon>
        <taxon>Fungi</taxon>
        <taxon>Dikarya</taxon>
        <taxon>Ascomycota</taxon>
        <taxon>Pezizomycotina</taxon>
        <taxon>Sordariomycetes</taxon>
        <taxon>Hypocreomycetidae</taxon>
        <taxon>Hypocreales</taxon>
        <taxon>Clavicipitaceae</taxon>
        <taxon>Moelleriella</taxon>
    </lineage>
</organism>
<name>A0A166U617_9HYPO</name>
<dbReference type="Pfam" id="PF00789">
    <property type="entry name" value="UBX"/>
    <property type="match status" value="1"/>
</dbReference>
<dbReference type="EMBL" id="AZGY01000002">
    <property type="protein sequence ID" value="OAA32103.1"/>
    <property type="molecule type" value="Genomic_DNA"/>
</dbReference>
<dbReference type="InterPro" id="IPR006577">
    <property type="entry name" value="UAS"/>
</dbReference>
<dbReference type="SMART" id="SM00594">
    <property type="entry name" value="UAS"/>
    <property type="match status" value="1"/>
</dbReference>
<proteinExistence type="predicted"/>
<dbReference type="PANTHER" id="PTHR23322:SF6">
    <property type="entry name" value="UBX DOMAIN-CONTAINING PROTEIN 7"/>
    <property type="match status" value="1"/>
</dbReference>
<feature type="compositionally biased region" description="Acidic residues" evidence="1">
    <location>
        <begin position="84"/>
        <end position="93"/>
    </location>
</feature>
<dbReference type="Pfam" id="PF14555">
    <property type="entry name" value="UBA_4"/>
    <property type="match status" value="1"/>
</dbReference>
<dbReference type="Gene3D" id="3.40.30.10">
    <property type="entry name" value="Glutaredoxin"/>
    <property type="match status" value="1"/>
</dbReference>
<dbReference type="GO" id="GO:0043161">
    <property type="term" value="P:proteasome-mediated ubiquitin-dependent protein catabolic process"/>
    <property type="evidence" value="ECO:0007669"/>
    <property type="project" value="TreeGrafter"/>
</dbReference>
<dbReference type="OrthoDB" id="270602at2759"/>
<gene>
    <name evidence="3" type="ORF">AAL_01435</name>
</gene>
<keyword evidence="4" id="KW-1185">Reference proteome</keyword>
<feature type="region of interest" description="Disordered" evidence="1">
    <location>
        <begin position="48"/>
        <end position="93"/>
    </location>
</feature>
<dbReference type="PROSITE" id="PS50033">
    <property type="entry name" value="UBX"/>
    <property type="match status" value="1"/>
</dbReference>
<dbReference type="Gene3D" id="1.10.8.10">
    <property type="entry name" value="DNA helicase RuvA subunit, C-terminal domain"/>
    <property type="match status" value="1"/>
</dbReference>
<feature type="domain" description="UBX" evidence="2">
    <location>
        <begin position="456"/>
        <end position="534"/>
    </location>
</feature>
<dbReference type="InterPro" id="IPR001012">
    <property type="entry name" value="UBX_dom"/>
</dbReference>
<dbReference type="InterPro" id="IPR036249">
    <property type="entry name" value="Thioredoxin-like_sf"/>
</dbReference>
<reference evidence="3 4" key="1">
    <citation type="journal article" date="2016" name="Genome Biol. Evol.">
        <title>Divergent and convergent evolution of fungal pathogenicity.</title>
        <authorList>
            <person name="Shang Y."/>
            <person name="Xiao G."/>
            <person name="Zheng P."/>
            <person name="Cen K."/>
            <person name="Zhan S."/>
            <person name="Wang C."/>
        </authorList>
    </citation>
    <scope>NUCLEOTIDE SEQUENCE [LARGE SCALE GENOMIC DNA]</scope>
    <source>
        <strain evidence="3 4">RCEF 2490</strain>
    </source>
</reference>
<dbReference type="CDD" id="cd02958">
    <property type="entry name" value="UAS"/>
    <property type="match status" value="1"/>
</dbReference>
<dbReference type="SUPFAM" id="SSF46934">
    <property type="entry name" value="UBA-like"/>
    <property type="match status" value="1"/>
</dbReference>
<dbReference type="Pfam" id="PF13899">
    <property type="entry name" value="Thioredoxin_7"/>
    <property type="match status" value="1"/>
</dbReference>
<comment type="caution">
    <text evidence="3">The sequence shown here is derived from an EMBL/GenBank/DDBJ whole genome shotgun (WGS) entry which is preliminary data.</text>
</comment>
<dbReference type="InterPro" id="IPR009060">
    <property type="entry name" value="UBA-like_sf"/>
</dbReference>
<dbReference type="Proteomes" id="UP000078544">
    <property type="component" value="Unassembled WGS sequence"/>
</dbReference>
<dbReference type="Gene3D" id="3.10.20.90">
    <property type="entry name" value="Phosphatidylinositol 3-kinase Catalytic Subunit, Chain A, domain 1"/>
    <property type="match status" value="1"/>
</dbReference>
<dbReference type="Gene3D" id="6.10.300.40">
    <property type="match status" value="1"/>
</dbReference>
<dbReference type="CDD" id="cd01767">
    <property type="entry name" value="UBX"/>
    <property type="match status" value="1"/>
</dbReference>
<feature type="compositionally biased region" description="Basic and acidic residues" evidence="1">
    <location>
        <begin position="197"/>
        <end position="208"/>
    </location>
</feature>
<sequence length="538" mass="59492">MDGTITSFVAITGATPEVAHGFLQLTNGDLERAVGLYFENPELASGVGAGVTESASRPVASAPTTRRRTNIGREDESGVIHLSDDDDDDDADFDDNDVGGTRGERAAIEHAAAVAQEEEDAAMAKRLQEELYQGGSGGTGALDDVRAPIARTTETLVAPDLSWDGEADGDTAQRLLDQLRSRRNMPPRTGGPFGQRIWDDVWGNDRRPGNNTENGSHARRLEDLFRPPYDLMARTSWDGARTMGKERKKWILVNLQDMNDFNCQALNRDIWKDDAVRDIISESFIFLQYDKDYPDAEEYITFYLPSQAHENQDNYPHVSIIDPRTGEQVKVWSGRPFPSASEFHAELAEFLDRYSLAANSKNPVAKATTRKPAVMDVERMTEEEMLEMALKNSLSGGESSQSLPKPNIHDPDALTKSPEPSSAVAGEKGKGPAQAPMQDAFASISTDKPHAEPDNNPAATTRIQLRHPTGRVIRRFYLDEPVRRIYEWLKAEPMEGKAGVKFELKKMPQGQDLIDGLDSSIEDSGLKQGTVMIEFIED</sequence>
<feature type="region of interest" description="Disordered" evidence="1">
    <location>
        <begin position="391"/>
        <end position="435"/>
    </location>
</feature>
<dbReference type="SUPFAM" id="SSF52833">
    <property type="entry name" value="Thioredoxin-like"/>
    <property type="match status" value="1"/>
</dbReference>
<evidence type="ECO:0000256" key="1">
    <source>
        <dbReference type="SAM" id="MobiDB-lite"/>
    </source>
</evidence>
<dbReference type="AlphaFoldDB" id="A0A166U617"/>
<protein>
    <submittedName>
        <fullName evidence="3">UAS domain protein</fullName>
    </submittedName>
</protein>
<dbReference type="SUPFAM" id="SSF54236">
    <property type="entry name" value="Ubiquitin-like"/>
    <property type="match status" value="1"/>
</dbReference>
<evidence type="ECO:0000313" key="4">
    <source>
        <dbReference type="Proteomes" id="UP000078544"/>
    </source>
</evidence>
<evidence type="ECO:0000259" key="2">
    <source>
        <dbReference type="PROSITE" id="PS50033"/>
    </source>
</evidence>
<feature type="compositionally biased region" description="Polar residues" evidence="1">
    <location>
        <begin position="392"/>
        <end position="404"/>
    </location>
</feature>
<dbReference type="GO" id="GO:0005634">
    <property type="term" value="C:nucleus"/>
    <property type="evidence" value="ECO:0007669"/>
    <property type="project" value="TreeGrafter"/>
</dbReference>
<dbReference type="PANTHER" id="PTHR23322">
    <property type="entry name" value="FAS-ASSOCIATED PROTEIN"/>
    <property type="match status" value="1"/>
</dbReference>
<feature type="region of interest" description="Disordered" evidence="1">
    <location>
        <begin position="182"/>
        <end position="219"/>
    </location>
</feature>
<accession>A0A166U617</accession>